<keyword evidence="2" id="KW-1185">Reference proteome</keyword>
<reference evidence="1 2" key="1">
    <citation type="submission" date="2014-05" db="EMBL/GenBank/DDBJ databases">
        <title>Draft genome sequence of a rare smut relative, Tilletiaria anomala UBC 951.</title>
        <authorList>
            <consortium name="DOE Joint Genome Institute"/>
            <person name="Toome M."/>
            <person name="Kuo A."/>
            <person name="Henrissat B."/>
            <person name="Lipzen A."/>
            <person name="Tritt A."/>
            <person name="Yoshinaga Y."/>
            <person name="Zane M."/>
            <person name="Barry K."/>
            <person name="Grigoriev I.V."/>
            <person name="Spatafora J.W."/>
            <person name="Aimea M.C."/>
        </authorList>
    </citation>
    <scope>NUCLEOTIDE SEQUENCE [LARGE SCALE GENOMIC DNA]</scope>
    <source>
        <strain evidence="1 2">UBC 951</strain>
    </source>
</reference>
<evidence type="ECO:0000313" key="2">
    <source>
        <dbReference type="Proteomes" id="UP000027361"/>
    </source>
</evidence>
<dbReference type="RefSeq" id="XP_013242471.1">
    <property type="nucleotide sequence ID" value="XM_013387017.1"/>
</dbReference>
<dbReference type="InParanoid" id="A0A066VQL4"/>
<sequence length="118" mass="13345">MAGESADHVLPSLLCTTCLWLSSTTRNQAQRQSRRRMRRSHTRLLGALNAHRSRGISTLCPRRFQGCPDSSLRHAACHSRVVTFRQTTLAAHIYIRIHAQHSACMYARAICTDDKKCV</sequence>
<protein>
    <submittedName>
        <fullName evidence="1">Uncharacterized protein</fullName>
    </submittedName>
</protein>
<organism evidence="1 2">
    <name type="scientific">Tilletiaria anomala (strain ATCC 24038 / CBS 436.72 / UBC 951)</name>
    <dbReference type="NCBI Taxonomy" id="1037660"/>
    <lineage>
        <taxon>Eukaryota</taxon>
        <taxon>Fungi</taxon>
        <taxon>Dikarya</taxon>
        <taxon>Basidiomycota</taxon>
        <taxon>Ustilaginomycotina</taxon>
        <taxon>Exobasidiomycetes</taxon>
        <taxon>Georgefischeriales</taxon>
        <taxon>Tilletiariaceae</taxon>
        <taxon>Tilletiaria</taxon>
    </lineage>
</organism>
<comment type="caution">
    <text evidence="1">The sequence shown here is derived from an EMBL/GenBank/DDBJ whole genome shotgun (WGS) entry which is preliminary data.</text>
</comment>
<dbReference type="Proteomes" id="UP000027361">
    <property type="component" value="Unassembled WGS sequence"/>
</dbReference>
<accession>A0A066VQL4</accession>
<dbReference type="EMBL" id="JMSN01000058">
    <property type="protein sequence ID" value="KDN43756.1"/>
    <property type="molecule type" value="Genomic_DNA"/>
</dbReference>
<evidence type="ECO:0000313" key="1">
    <source>
        <dbReference type="EMBL" id="KDN43756.1"/>
    </source>
</evidence>
<proteinExistence type="predicted"/>
<dbReference type="HOGENOM" id="CLU_2074773_0_0_1"/>
<name>A0A066VQL4_TILAU</name>
<dbReference type="AlphaFoldDB" id="A0A066VQL4"/>
<dbReference type="GeneID" id="25264670"/>
<gene>
    <name evidence="1" type="ORF">K437DRAFT_257336</name>
</gene>